<dbReference type="AlphaFoldDB" id="A0AAN7L441"/>
<dbReference type="GO" id="GO:0032783">
    <property type="term" value="C:super elongation complex"/>
    <property type="evidence" value="ECO:0007669"/>
    <property type="project" value="InterPro"/>
</dbReference>
<dbReference type="EMBL" id="JAXQNO010000018">
    <property type="protein sequence ID" value="KAK4777119.1"/>
    <property type="molecule type" value="Genomic_DNA"/>
</dbReference>
<evidence type="ECO:0000313" key="10">
    <source>
        <dbReference type="Proteomes" id="UP001346149"/>
    </source>
</evidence>
<dbReference type="Proteomes" id="UP001346149">
    <property type="component" value="Unassembled WGS sequence"/>
</dbReference>
<keyword evidence="4" id="KW-0805">Transcription regulation</keyword>
<keyword evidence="5" id="KW-0010">Activator</keyword>
<dbReference type="PANTHER" id="PTHR15970:SF2">
    <property type="entry name" value="ELL-ASSOCIATED FACTOR EAF"/>
    <property type="match status" value="1"/>
</dbReference>
<dbReference type="InterPro" id="IPR027093">
    <property type="entry name" value="EAF_fam"/>
</dbReference>
<proteinExistence type="inferred from homology"/>
<sequence length="135" mass="15544">MVKEGHGDEDPCVAPKPDVWYDLKLGSSFRDRHPSSKFCPLGYEFKPTSMDKNRPGYFHKRKKDTMVHMEFQNNQQGKPNVVFQGIVEDYKENGAILLFDGHTFRMEQLHHAVNKLRHVWGVTYCISGTISSITS</sequence>
<reference evidence="9 10" key="1">
    <citation type="journal article" date="2023" name="Hortic Res">
        <title>Pangenome of water caltrop reveals structural variations and asymmetric subgenome divergence after allopolyploidization.</title>
        <authorList>
            <person name="Zhang X."/>
            <person name="Chen Y."/>
            <person name="Wang L."/>
            <person name="Yuan Y."/>
            <person name="Fang M."/>
            <person name="Shi L."/>
            <person name="Lu R."/>
            <person name="Comes H.P."/>
            <person name="Ma Y."/>
            <person name="Chen Y."/>
            <person name="Huang G."/>
            <person name="Zhou Y."/>
            <person name="Zheng Z."/>
            <person name="Qiu Y."/>
        </authorList>
    </citation>
    <scope>NUCLEOTIDE SEQUENCE [LARGE SCALE GENOMIC DNA]</scope>
    <source>
        <strain evidence="9">F231</strain>
    </source>
</reference>
<dbReference type="GO" id="GO:0006368">
    <property type="term" value="P:transcription elongation by RNA polymerase II"/>
    <property type="evidence" value="ECO:0007669"/>
    <property type="project" value="InterPro"/>
</dbReference>
<evidence type="ECO:0000256" key="4">
    <source>
        <dbReference type="ARBA" id="ARBA00023015"/>
    </source>
</evidence>
<keyword evidence="10" id="KW-1185">Reference proteome</keyword>
<keyword evidence="7" id="KW-0539">Nucleus</keyword>
<evidence type="ECO:0000259" key="8">
    <source>
        <dbReference type="Pfam" id="PF09816"/>
    </source>
</evidence>
<keyword evidence="6" id="KW-0804">Transcription</keyword>
<dbReference type="Pfam" id="PF09816">
    <property type="entry name" value="EAF"/>
    <property type="match status" value="1"/>
</dbReference>
<evidence type="ECO:0000256" key="6">
    <source>
        <dbReference type="ARBA" id="ARBA00023163"/>
    </source>
</evidence>
<protein>
    <recommendedName>
        <fullName evidence="8">Transcription elongation factor Eaf N-terminal domain-containing protein</fullName>
    </recommendedName>
</protein>
<evidence type="ECO:0000256" key="7">
    <source>
        <dbReference type="ARBA" id="ARBA00023242"/>
    </source>
</evidence>
<accession>A0AAN7L441</accession>
<gene>
    <name evidence="9" type="ORF">SAY86_005807</name>
</gene>
<dbReference type="InterPro" id="IPR019194">
    <property type="entry name" value="Tscrpt_elong_fac_Eaf_N"/>
</dbReference>
<evidence type="ECO:0000313" key="9">
    <source>
        <dbReference type="EMBL" id="KAK4777119.1"/>
    </source>
</evidence>
<name>A0AAN7L441_TRANT</name>
<comment type="similarity">
    <text evidence="2">Belongs to the EAF family.</text>
</comment>
<dbReference type="PANTHER" id="PTHR15970">
    <property type="entry name" value="ELL-ASSOCIATED FACTOR EAF"/>
    <property type="match status" value="1"/>
</dbReference>
<organism evidence="9 10">
    <name type="scientific">Trapa natans</name>
    <name type="common">Water chestnut</name>
    <dbReference type="NCBI Taxonomy" id="22666"/>
    <lineage>
        <taxon>Eukaryota</taxon>
        <taxon>Viridiplantae</taxon>
        <taxon>Streptophyta</taxon>
        <taxon>Embryophyta</taxon>
        <taxon>Tracheophyta</taxon>
        <taxon>Spermatophyta</taxon>
        <taxon>Magnoliopsida</taxon>
        <taxon>eudicotyledons</taxon>
        <taxon>Gunneridae</taxon>
        <taxon>Pentapetalae</taxon>
        <taxon>rosids</taxon>
        <taxon>malvids</taxon>
        <taxon>Myrtales</taxon>
        <taxon>Lythraceae</taxon>
        <taxon>Trapa</taxon>
    </lineage>
</organism>
<evidence type="ECO:0000256" key="5">
    <source>
        <dbReference type="ARBA" id="ARBA00023159"/>
    </source>
</evidence>
<evidence type="ECO:0000256" key="1">
    <source>
        <dbReference type="ARBA" id="ARBA00004123"/>
    </source>
</evidence>
<evidence type="ECO:0000256" key="2">
    <source>
        <dbReference type="ARBA" id="ARBA00007798"/>
    </source>
</evidence>
<evidence type="ECO:0000256" key="3">
    <source>
        <dbReference type="ARBA" id="ARBA00022553"/>
    </source>
</evidence>
<comment type="subcellular location">
    <subcellularLocation>
        <location evidence="1">Nucleus</location>
    </subcellularLocation>
</comment>
<dbReference type="GO" id="GO:0003711">
    <property type="term" value="F:transcription elongation factor activity"/>
    <property type="evidence" value="ECO:0007669"/>
    <property type="project" value="TreeGrafter"/>
</dbReference>
<keyword evidence="3" id="KW-0597">Phosphoprotein</keyword>
<comment type="caution">
    <text evidence="9">The sequence shown here is derived from an EMBL/GenBank/DDBJ whole genome shotgun (WGS) entry which is preliminary data.</text>
</comment>
<feature type="domain" description="Transcription elongation factor Eaf N-terminal" evidence="8">
    <location>
        <begin position="21"/>
        <end position="114"/>
    </location>
</feature>